<protein>
    <submittedName>
        <fullName evidence="1">Uncharacterized protein</fullName>
    </submittedName>
</protein>
<dbReference type="HOGENOM" id="CLU_612312_0_0_6"/>
<evidence type="ECO:0000313" key="2">
    <source>
        <dbReference type="Proteomes" id="UP000002157"/>
    </source>
</evidence>
<dbReference type="Proteomes" id="UP000002157">
    <property type="component" value="Chromosome"/>
</dbReference>
<evidence type="ECO:0000313" key="1">
    <source>
        <dbReference type="EMBL" id="ABZ00782.1"/>
    </source>
</evidence>
<proteinExistence type="predicted"/>
<dbReference type="EMBL" id="CP000926">
    <property type="protein sequence ID" value="ABZ00782.1"/>
    <property type="molecule type" value="Genomic_DNA"/>
</dbReference>
<name>B0KK18_PSEPG</name>
<dbReference type="AlphaFoldDB" id="B0KK18"/>
<dbReference type="SUPFAM" id="SSF55486">
    <property type="entry name" value="Metalloproteases ('zincins'), catalytic domain"/>
    <property type="match status" value="1"/>
</dbReference>
<sequence length="447" mass="48181">MVARAGKEAVGIYDYALVHSQRTTQGYTVEGGNLIDRNKQLVKGSLVMVLDPAGAFTAIIDRPDEVGVLYVDAKGKRILKQSPADMNRSPDPDAKPERAEAIGSGQQQVATVDALVLFTAKALSKLEGDPVAYALAELETANLGLRNSELPGIQLRLVGITVTDTDHVVDAAGLNAIRDLMTPLREDYFHDINVAFSGTLFQGGLAHVRQWSSINGVEAPLAFRHEVGHNAGGQHCYTGELEYYFHGYQTANGAHTFMCGNNVPYYSNPQVMYDGQALGDPSTADMARVWRESANRLSNYSPAFEGLRGFYYSPLGHEPLIVEGIHSREGAFVALSEEVGPTQVVDQAPAGTPLQVRLVHDGDGKVFTVKMTASRRMGPACTWTGMHAIGSDCEGRLPRLELSLQADASQNPGLPAGWYNGILPLQVVSKSFEGSASPMRVSIALKL</sequence>
<gene>
    <name evidence="1" type="ordered locus">PputGB1_4897</name>
</gene>
<reference evidence="1 2" key="1">
    <citation type="submission" date="2008-01" db="EMBL/GenBank/DDBJ databases">
        <title>Complete sequence of Pseudomonas putida GB-1.</title>
        <authorList>
            <consortium name="US DOE Joint Genome Institute"/>
            <person name="Copeland A."/>
            <person name="Lucas S."/>
            <person name="Lapidus A."/>
            <person name="Barry K."/>
            <person name="Glavina del Rio T."/>
            <person name="Dalin E."/>
            <person name="Tice H."/>
            <person name="Pitluck S."/>
            <person name="Bruce D."/>
            <person name="Goodwin L."/>
            <person name="Chertkov O."/>
            <person name="Brettin T."/>
            <person name="Detter J.C."/>
            <person name="Han C."/>
            <person name="Kuske C.R."/>
            <person name="Schmutz J."/>
            <person name="Larimer F."/>
            <person name="Land M."/>
            <person name="Hauser L."/>
            <person name="Kyrpides N."/>
            <person name="Kim E."/>
            <person name="McCarthy J.K."/>
            <person name="Richardson P."/>
        </authorList>
    </citation>
    <scope>NUCLEOTIDE SEQUENCE [LARGE SCALE GENOMIC DNA]</scope>
    <source>
        <strain evidence="1 2">GB-1</strain>
    </source>
</reference>
<dbReference type="KEGG" id="ppg:PputGB1_4897"/>
<accession>B0KK18</accession>
<organism evidence="1 2">
    <name type="scientific">Pseudomonas putida (strain GB-1)</name>
    <dbReference type="NCBI Taxonomy" id="76869"/>
    <lineage>
        <taxon>Bacteria</taxon>
        <taxon>Pseudomonadati</taxon>
        <taxon>Pseudomonadota</taxon>
        <taxon>Gammaproteobacteria</taxon>
        <taxon>Pseudomonadales</taxon>
        <taxon>Pseudomonadaceae</taxon>
        <taxon>Pseudomonas</taxon>
    </lineage>
</organism>
<dbReference type="Pfam" id="PF13688">
    <property type="entry name" value="Reprolysin_5"/>
    <property type="match status" value="1"/>
</dbReference>